<organism evidence="7 8">
    <name type="scientific">Alteraurantiacibacter aquimixticola</name>
    <dbReference type="NCBI Taxonomy" id="2489173"/>
    <lineage>
        <taxon>Bacteria</taxon>
        <taxon>Pseudomonadati</taxon>
        <taxon>Pseudomonadota</taxon>
        <taxon>Alphaproteobacteria</taxon>
        <taxon>Sphingomonadales</taxon>
        <taxon>Erythrobacteraceae</taxon>
        <taxon>Alteraurantiacibacter</taxon>
    </lineage>
</organism>
<dbReference type="AlphaFoldDB" id="A0A4T3F3X3"/>
<feature type="transmembrane region" description="Helical" evidence="5">
    <location>
        <begin position="64"/>
        <end position="86"/>
    </location>
</feature>
<evidence type="ECO:0000259" key="6">
    <source>
        <dbReference type="PROSITE" id="PS50850"/>
    </source>
</evidence>
<feature type="transmembrane region" description="Helical" evidence="5">
    <location>
        <begin position="26"/>
        <end position="52"/>
    </location>
</feature>
<dbReference type="InterPro" id="IPR011701">
    <property type="entry name" value="MFS"/>
</dbReference>
<dbReference type="PROSITE" id="PS50850">
    <property type="entry name" value="MFS"/>
    <property type="match status" value="1"/>
</dbReference>
<feature type="transmembrane region" description="Helical" evidence="5">
    <location>
        <begin position="391"/>
        <end position="414"/>
    </location>
</feature>
<dbReference type="OrthoDB" id="9784658at2"/>
<feature type="transmembrane region" description="Helical" evidence="5">
    <location>
        <begin position="151"/>
        <end position="171"/>
    </location>
</feature>
<reference evidence="7 8" key="1">
    <citation type="submission" date="2019-04" db="EMBL/GenBank/DDBJ databases">
        <title>Altererythrobacter aquimixticola sp. nov., isolated from sediment of junction between the ocean and a freshwater spring.</title>
        <authorList>
            <person name="Yoon J.-H."/>
        </authorList>
    </citation>
    <scope>NUCLEOTIDE SEQUENCE [LARGE SCALE GENOMIC DNA]</scope>
    <source>
        <strain evidence="7 8">SSKS-13</strain>
    </source>
</reference>
<dbReference type="EMBL" id="SSHH01000001">
    <property type="protein sequence ID" value="TIX51471.1"/>
    <property type="molecule type" value="Genomic_DNA"/>
</dbReference>
<gene>
    <name evidence="7" type="ORF">E5222_03165</name>
</gene>
<evidence type="ECO:0000256" key="4">
    <source>
        <dbReference type="ARBA" id="ARBA00023136"/>
    </source>
</evidence>
<feature type="transmembrane region" description="Helical" evidence="5">
    <location>
        <begin position="93"/>
        <end position="113"/>
    </location>
</feature>
<dbReference type="InterPro" id="IPR036259">
    <property type="entry name" value="MFS_trans_sf"/>
</dbReference>
<protein>
    <submittedName>
        <fullName evidence="7">MFS transporter</fullName>
    </submittedName>
</protein>
<dbReference type="Proteomes" id="UP000309389">
    <property type="component" value="Unassembled WGS sequence"/>
</dbReference>
<dbReference type="PANTHER" id="PTHR23508">
    <property type="entry name" value="CARBOXYLIC ACID TRANSPORTER PROTEIN HOMOLOG"/>
    <property type="match status" value="1"/>
</dbReference>
<proteinExistence type="predicted"/>
<sequence>MATQSPAGGISFVEALNRTSMKPFQWLIVATCMLVLVCDGIDLQLLGIIAPLVMEDFGVDRSTFGLAMGAALVGFGLGSAAGGVIGDRVGRRYALALAALVFSLATIGAGTSTGVWSMAFWRLIGGLGFGAAYANALTMASEWTSDKWRPITVSTLSVGTPIGGTIVGWIGPDLAAARGWDGTFTFFGFATLSLVVIVLVVLKDSPAFLLGQGKAEQAKKHAAHVLDGDVALVADGHEHGGGEFQTKGILDPSYKRLNIGIGLAFAAAAMVAYSILSWSTTFLTAAGFTLGEAGNAVSIGGITSMIGSIIVGAAMRHFGSRPVLVVIGTVLMAVLVWLAWAVESLPEVPSASDKTLVTALIGASGAFFSAGIAGMYVIMAAGYPSSIRSTGIGLGILMSRVGAVSATAFGGWLLDVGGTSVVPFFVVLTASAAIILAAAFIVDRHVPPARSV</sequence>
<feature type="transmembrane region" description="Helical" evidence="5">
    <location>
        <begin position="420"/>
        <end position="442"/>
    </location>
</feature>
<dbReference type="SUPFAM" id="SSF103473">
    <property type="entry name" value="MFS general substrate transporter"/>
    <property type="match status" value="1"/>
</dbReference>
<comment type="subcellular location">
    <subcellularLocation>
        <location evidence="1">Membrane</location>
        <topology evidence="1">Multi-pass membrane protein</topology>
    </subcellularLocation>
</comment>
<feature type="transmembrane region" description="Helical" evidence="5">
    <location>
        <begin position="296"/>
        <end position="315"/>
    </location>
</feature>
<accession>A0A4T3F3X3</accession>
<feature type="domain" description="Major facilitator superfamily (MFS) profile" evidence="6">
    <location>
        <begin position="28"/>
        <end position="447"/>
    </location>
</feature>
<evidence type="ECO:0000256" key="5">
    <source>
        <dbReference type="SAM" id="Phobius"/>
    </source>
</evidence>
<dbReference type="PANTHER" id="PTHR23508:SF10">
    <property type="entry name" value="CARBOXYLIC ACID TRANSPORTER PROTEIN HOMOLOG"/>
    <property type="match status" value="1"/>
</dbReference>
<dbReference type="Pfam" id="PF07690">
    <property type="entry name" value="MFS_1"/>
    <property type="match status" value="1"/>
</dbReference>
<feature type="transmembrane region" description="Helical" evidence="5">
    <location>
        <begin position="360"/>
        <end position="379"/>
    </location>
</feature>
<evidence type="ECO:0000313" key="8">
    <source>
        <dbReference type="Proteomes" id="UP000309389"/>
    </source>
</evidence>
<evidence type="ECO:0000256" key="1">
    <source>
        <dbReference type="ARBA" id="ARBA00004141"/>
    </source>
</evidence>
<keyword evidence="8" id="KW-1185">Reference proteome</keyword>
<dbReference type="RefSeq" id="WP_136692257.1">
    <property type="nucleotide sequence ID" value="NZ_SSHH01000001.1"/>
</dbReference>
<feature type="transmembrane region" description="Helical" evidence="5">
    <location>
        <begin position="257"/>
        <end position="276"/>
    </location>
</feature>
<dbReference type="GO" id="GO:0005886">
    <property type="term" value="C:plasma membrane"/>
    <property type="evidence" value="ECO:0007669"/>
    <property type="project" value="TreeGrafter"/>
</dbReference>
<evidence type="ECO:0000256" key="2">
    <source>
        <dbReference type="ARBA" id="ARBA00022692"/>
    </source>
</evidence>
<name>A0A4T3F3X3_9SPHN</name>
<keyword evidence="4 5" id="KW-0472">Membrane</keyword>
<evidence type="ECO:0000256" key="3">
    <source>
        <dbReference type="ARBA" id="ARBA00022989"/>
    </source>
</evidence>
<evidence type="ECO:0000313" key="7">
    <source>
        <dbReference type="EMBL" id="TIX51471.1"/>
    </source>
</evidence>
<keyword evidence="3 5" id="KW-1133">Transmembrane helix</keyword>
<feature type="transmembrane region" description="Helical" evidence="5">
    <location>
        <begin position="183"/>
        <end position="202"/>
    </location>
</feature>
<dbReference type="InterPro" id="IPR020846">
    <property type="entry name" value="MFS_dom"/>
</dbReference>
<feature type="transmembrane region" description="Helical" evidence="5">
    <location>
        <begin position="119"/>
        <end position="139"/>
    </location>
</feature>
<dbReference type="GO" id="GO:0046943">
    <property type="term" value="F:carboxylic acid transmembrane transporter activity"/>
    <property type="evidence" value="ECO:0007669"/>
    <property type="project" value="TreeGrafter"/>
</dbReference>
<feature type="transmembrane region" description="Helical" evidence="5">
    <location>
        <begin position="322"/>
        <end position="340"/>
    </location>
</feature>
<dbReference type="Gene3D" id="1.20.1250.20">
    <property type="entry name" value="MFS general substrate transporter like domains"/>
    <property type="match status" value="1"/>
</dbReference>
<comment type="caution">
    <text evidence="7">The sequence shown here is derived from an EMBL/GenBank/DDBJ whole genome shotgun (WGS) entry which is preliminary data.</text>
</comment>
<keyword evidence="2 5" id="KW-0812">Transmembrane</keyword>